<protein>
    <recommendedName>
        <fullName evidence="2">Ryanodine receptor Ryr domain-containing protein</fullName>
    </recommendedName>
</protein>
<feature type="domain" description="Ryanodine receptor Ryr" evidence="2">
    <location>
        <begin position="510"/>
        <end position="574"/>
    </location>
</feature>
<evidence type="ECO:0000256" key="1">
    <source>
        <dbReference type="SAM" id="Phobius"/>
    </source>
</evidence>
<dbReference type="Gene3D" id="6.20.350.10">
    <property type="match status" value="1"/>
</dbReference>
<proteinExistence type="predicted"/>
<dbReference type="Proteomes" id="UP000519023">
    <property type="component" value="Unassembled WGS sequence"/>
</dbReference>
<feature type="transmembrane region" description="Helical" evidence="1">
    <location>
        <begin position="21"/>
        <end position="42"/>
    </location>
</feature>
<comment type="caution">
    <text evidence="3">The sequence shown here is derived from an EMBL/GenBank/DDBJ whole genome shotgun (WGS) entry which is preliminary data.</text>
</comment>
<keyword evidence="1" id="KW-1133">Transmembrane helix</keyword>
<evidence type="ECO:0000313" key="4">
    <source>
        <dbReference type="Proteomes" id="UP000519023"/>
    </source>
</evidence>
<reference evidence="3 4" key="1">
    <citation type="submission" date="2020-04" db="EMBL/GenBank/DDBJ databases">
        <title>Sphingobium sp. AR-3-1 isolated from Arctic soil.</title>
        <authorList>
            <person name="Dahal R.H."/>
            <person name="Chaudhary D.K."/>
        </authorList>
    </citation>
    <scope>NUCLEOTIDE SEQUENCE [LARGE SCALE GENOMIC DNA]</scope>
    <source>
        <strain evidence="3 4">AR-3-1</strain>
    </source>
</reference>
<evidence type="ECO:0000313" key="3">
    <source>
        <dbReference type="EMBL" id="NML11109.1"/>
    </source>
</evidence>
<dbReference type="Pfam" id="PF02026">
    <property type="entry name" value="RyR"/>
    <property type="match status" value="1"/>
</dbReference>
<dbReference type="InterPro" id="IPR003032">
    <property type="entry name" value="Ryanodine_rcpt"/>
</dbReference>
<accession>A0A7X9ZUA1</accession>
<organism evidence="3 4">
    <name type="scientific">Sphingobium psychrophilum</name>
    <dbReference type="NCBI Taxonomy" id="2728834"/>
    <lineage>
        <taxon>Bacteria</taxon>
        <taxon>Pseudomonadati</taxon>
        <taxon>Pseudomonadota</taxon>
        <taxon>Alphaproteobacteria</taxon>
        <taxon>Sphingomonadales</taxon>
        <taxon>Sphingomonadaceae</taxon>
        <taxon>Sphingobium</taxon>
    </lineage>
</organism>
<evidence type="ECO:0000259" key="2">
    <source>
        <dbReference type="Pfam" id="PF02026"/>
    </source>
</evidence>
<keyword evidence="1" id="KW-0472">Membrane</keyword>
<keyword evidence="1" id="KW-0812">Transmembrane</keyword>
<dbReference type="AlphaFoldDB" id="A0A7X9ZUA1"/>
<dbReference type="EMBL" id="JABBFV010000008">
    <property type="protein sequence ID" value="NML11109.1"/>
    <property type="molecule type" value="Genomic_DNA"/>
</dbReference>
<keyword evidence="4" id="KW-1185">Reference proteome</keyword>
<dbReference type="RefSeq" id="WP_169573636.1">
    <property type="nucleotide sequence ID" value="NZ_JABBFV010000008.1"/>
</dbReference>
<gene>
    <name evidence="3" type="ORF">HHL08_13290</name>
</gene>
<name>A0A7X9ZUA1_9SPHN</name>
<sequence length="712" mass="76480">MAGQPNKGKPKARGGLRLPPVAPVVRFGAMFLAFLLGTWGFAQAYAEARIASTVMQDAMRAMRLIVGSFPQVLEGRDLPLALNIARWALPLLTFWSTAALAWEQLRNPLRLALIRARGEHLVIAGDESGGLAAQAARGALADGRRVLLWPQDRRTTWIADALEAGAAEVEQGVAQESAAALALDKARAVLLLSREARGNIALASALLAQAAAVRPAGDPIDIILRVDDLDLRRSVEQRFEHGDRRTARVRLAALPDIAARQLALARPIDGFSREGQAGRGVLVIGFTPLIERYVLRTLAGGHYRDGGKPVFAIHMADAAQGEAAFRARSPGADALSPLRFVEARPDPARIAPLIDAHVATLGEPVAILIDLDDDDRALAVALAVDARYRAAALPAPPIHVRMAGAHDHRVGAGIFPFGGLADLADPDMLLQDRHDALARSIHDFYLEGRFAEGERIGVRASMQEWEDLPESFRDDNRLVADCYQLKLRDIGARLVEGGGPSLSLSPDELEELSRAEHDRWMAAKLVQGWTHGAVRDDARRLHPDIVPYDDLSEAIKDLDREQVRIMARLLSASGRRALRTLTVALLPGGEDAAPDPAALVAALRAQYPDRAPIFVGDLADRWSRHVLTALQAQGELVQLALAGHVQAILDPLPTGEATAAAALVQGADAIYAGGTTALVVRTDLLLATDPSPDPRAIRIGPDGAIGRAPWTR</sequence>